<dbReference type="InterPro" id="IPR012340">
    <property type="entry name" value="NA-bd_OB-fold"/>
</dbReference>
<name>A0AAV2FBG3_9ROSI</name>
<gene>
    <name evidence="2" type="ORF">LTRI10_LOCUS35993</name>
</gene>
<organism evidence="2 3">
    <name type="scientific">Linum trigynum</name>
    <dbReference type="NCBI Taxonomy" id="586398"/>
    <lineage>
        <taxon>Eukaryota</taxon>
        <taxon>Viridiplantae</taxon>
        <taxon>Streptophyta</taxon>
        <taxon>Embryophyta</taxon>
        <taxon>Tracheophyta</taxon>
        <taxon>Spermatophyta</taxon>
        <taxon>Magnoliopsida</taxon>
        <taxon>eudicotyledons</taxon>
        <taxon>Gunneridae</taxon>
        <taxon>Pentapetalae</taxon>
        <taxon>rosids</taxon>
        <taxon>fabids</taxon>
        <taxon>Malpighiales</taxon>
        <taxon>Linaceae</taxon>
        <taxon>Linum</taxon>
    </lineage>
</organism>
<evidence type="ECO:0000313" key="3">
    <source>
        <dbReference type="Proteomes" id="UP001497516"/>
    </source>
</evidence>
<accession>A0AAV2FBG3</accession>
<evidence type="ECO:0000313" key="2">
    <source>
        <dbReference type="EMBL" id="CAL1395568.1"/>
    </source>
</evidence>
<keyword evidence="3" id="KW-1185">Reference proteome</keyword>
<dbReference type="AlphaFoldDB" id="A0AAV2FBG3"/>
<proteinExistence type="predicted"/>
<dbReference type="PANTHER" id="PTHR47165:SF4">
    <property type="entry name" value="OS03G0429900 PROTEIN"/>
    <property type="match status" value="1"/>
</dbReference>
<sequence>MLLGRRRAICLRFLPSQSNSQISCSHWQRNPGLHTLALPVTDSIYCSVLAATDPIMPHKPSRGKQPIGSRCSPEDSPPRWSAHSHKLLLDVTDADRAIQLKLRLLHVWSSYAPSDPTKLFNYCTLWCDEMGTLIHGLAPTTLTDHFNDLIKVGRVYVLGGLDLQPPRNSYRPCSHRLHIVLSRNTTFADETDASPNFMPNSFEFVSFASLHPQTISSSQLIDIIGRVVSITGVNYSKTNYGRTTRQNIVLENKRSHSHS</sequence>
<dbReference type="EMBL" id="OZ034819">
    <property type="protein sequence ID" value="CAL1395568.1"/>
    <property type="molecule type" value="Genomic_DNA"/>
</dbReference>
<feature type="region of interest" description="Disordered" evidence="1">
    <location>
        <begin position="56"/>
        <end position="76"/>
    </location>
</feature>
<dbReference type="Proteomes" id="UP001497516">
    <property type="component" value="Chromosome 6"/>
</dbReference>
<reference evidence="2 3" key="1">
    <citation type="submission" date="2024-04" db="EMBL/GenBank/DDBJ databases">
        <authorList>
            <person name="Fracassetti M."/>
        </authorList>
    </citation>
    <scope>NUCLEOTIDE SEQUENCE [LARGE SCALE GENOMIC DNA]</scope>
</reference>
<protein>
    <submittedName>
        <fullName evidence="2">Uncharacterized protein</fullName>
    </submittedName>
</protein>
<evidence type="ECO:0000256" key="1">
    <source>
        <dbReference type="SAM" id="MobiDB-lite"/>
    </source>
</evidence>
<dbReference type="Gene3D" id="2.40.50.140">
    <property type="entry name" value="Nucleic acid-binding proteins"/>
    <property type="match status" value="1"/>
</dbReference>
<dbReference type="PANTHER" id="PTHR47165">
    <property type="entry name" value="OS03G0429900 PROTEIN"/>
    <property type="match status" value="1"/>
</dbReference>